<dbReference type="InterPro" id="IPR037143">
    <property type="entry name" value="4-PPantetheinyl_Trfase_dom_sf"/>
</dbReference>
<dbReference type="InterPro" id="IPR008278">
    <property type="entry name" value="4-PPantetheinyl_Trfase_dom"/>
</dbReference>
<evidence type="ECO:0000256" key="7">
    <source>
        <dbReference type="ARBA" id="ARBA00023160"/>
    </source>
</evidence>
<keyword evidence="6" id="KW-0443">Lipid metabolism</keyword>
<evidence type="ECO:0000256" key="3">
    <source>
        <dbReference type="ARBA" id="ARBA00022723"/>
    </source>
</evidence>
<dbReference type="GO" id="GO:0000287">
    <property type="term" value="F:magnesium ion binding"/>
    <property type="evidence" value="ECO:0007669"/>
    <property type="project" value="InterPro"/>
</dbReference>
<keyword evidence="3" id="KW-0479">Metal-binding</keyword>
<keyword evidence="1" id="KW-0444">Lipid biosynthesis</keyword>
<dbReference type="EC" id="2.7.8.7" evidence="9"/>
<keyword evidence="5" id="KW-0460">Magnesium</keyword>
<evidence type="ECO:0000256" key="4">
    <source>
        <dbReference type="ARBA" id="ARBA00022832"/>
    </source>
</evidence>
<keyword evidence="7" id="KW-0275">Fatty acid biosynthesis</keyword>
<dbReference type="EMBL" id="FPHI01000022">
    <property type="protein sequence ID" value="SFV61108.1"/>
    <property type="molecule type" value="Genomic_DNA"/>
</dbReference>
<evidence type="ECO:0000313" key="9">
    <source>
        <dbReference type="EMBL" id="SFV61108.1"/>
    </source>
</evidence>
<dbReference type="GO" id="GO:0006633">
    <property type="term" value="P:fatty acid biosynthetic process"/>
    <property type="evidence" value="ECO:0007669"/>
    <property type="project" value="UniProtKB-KW"/>
</dbReference>
<evidence type="ECO:0000256" key="5">
    <source>
        <dbReference type="ARBA" id="ARBA00022842"/>
    </source>
</evidence>
<dbReference type="Gene3D" id="3.90.470.20">
    <property type="entry name" value="4'-phosphopantetheinyl transferase domain"/>
    <property type="match status" value="1"/>
</dbReference>
<evidence type="ECO:0000259" key="8">
    <source>
        <dbReference type="Pfam" id="PF01648"/>
    </source>
</evidence>
<dbReference type="GO" id="GO:0008897">
    <property type="term" value="F:holo-[acyl-carrier-protein] synthase activity"/>
    <property type="evidence" value="ECO:0007669"/>
    <property type="project" value="UniProtKB-EC"/>
</dbReference>
<protein>
    <submittedName>
        <fullName evidence="9">Holo-[acyl-carrier protein] synthase</fullName>
        <ecNumber evidence="9">2.7.8.7</ecNumber>
    </submittedName>
</protein>
<evidence type="ECO:0000256" key="6">
    <source>
        <dbReference type="ARBA" id="ARBA00023098"/>
    </source>
</evidence>
<name>A0A1W1C5F6_9ZZZZ</name>
<keyword evidence="4" id="KW-0276">Fatty acid metabolism</keyword>
<dbReference type="InterPro" id="IPR004568">
    <property type="entry name" value="Ppantetheine-prot_Trfase_dom"/>
</dbReference>
<dbReference type="Pfam" id="PF01648">
    <property type="entry name" value="ACPS"/>
    <property type="match status" value="1"/>
</dbReference>
<dbReference type="InterPro" id="IPR002582">
    <property type="entry name" value="ACPS"/>
</dbReference>
<dbReference type="NCBIfam" id="TIGR00516">
    <property type="entry name" value="acpS"/>
    <property type="match status" value="1"/>
</dbReference>
<reference evidence="9" key="1">
    <citation type="submission" date="2016-10" db="EMBL/GenBank/DDBJ databases">
        <authorList>
            <person name="de Groot N.N."/>
        </authorList>
    </citation>
    <scope>NUCLEOTIDE SEQUENCE</scope>
</reference>
<evidence type="ECO:0000256" key="1">
    <source>
        <dbReference type="ARBA" id="ARBA00022516"/>
    </source>
</evidence>
<accession>A0A1W1C5F6</accession>
<keyword evidence="2 9" id="KW-0808">Transferase</keyword>
<evidence type="ECO:0000256" key="2">
    <source>
        <dbReference type="ARBA" id="ARBA00022679"/>
    </source>
</evidence>
<feature type="domain" description="4'-phosphopantetheinyl transferase" evidence="8">
    <location>
        <begin position="10"/>
        <end position="119"/>
    </location>
</feature>
<gene>
    <name evidence="9" type="ORF">MNB_SV-3-1052</name>
</gene>
<organism evidence="9">
    <name type="scientific">hydrothermal vent metagenome</name>
    <dbReference type="NCBI Taxonomy" id="652676"/>
    <lineage>
        <taxon>unclassified sequences</taxon>
        <taxon>metagenomes</taxon>
        <taxon>ecological metagenomes</taxon>
    </lineage>
</organism>
<dbReference type="HAMAP" id="MF_00101">
    <property type="entry name" value="AcpS"/>
    <property type="match status" value="1"/>
</dbReference>
<sequence length="124" mass="13701">MFRYTTAMKIGTDIIQIKRIEILIEKYGKTFKKRFLTEDEIASLKKIESIAGYWAAKEAISKALGCGIGKNLSFHDIIISKDHLGAPSFKLSLTAQKIHHIQSSSLSISHDGGFAIAVAVIHTK</sequence>
<proteinExistence type="inferred from homology"/>
<dbReference type="AlphaFoldDB" id="A0A1W1C5F6"/>
<dbReference type="SUPFAM" id="SSF56214">
    <property type="entry name" value="4'-phosphopantetheinyl transferase"/>
    <property type="match status" value="1"/>
</dbReference>
<dbReference type="NCBIfam" id="TIGR00556">
    <property type="entry name" value="pantethn_trn"/>
    <property type="match status" value="1"/>
</dbReference>